<reference evidence="2" key="1">
    <citation type="submission" date="2023-07" db="EMBL/GenBank/DDBJ databases">
        <title>Chromosome-level Genome Assembly of Striped Snakehead (Channa striata).</title>
        <authorList>
            <person name="Liu H."/>
        </authorList>
    </citation>
    <scope>NUCLEOTIDE SEQUENCE</scope>
    <source>
        <strain evidence="2">Gz</strain>
        <tissue evidence="2">Muscle</tissue>
    </source>
</reference>
<dbReference type="AlphaFoldDB" id="A0AA88M4F1"/>
<sequence>MGLLHLLEHPAAEGILEVMMVINEEIHFPIYVSSDDEEAEISVVIDGDDAEGILPVSSDDEDDHDDEDLDDSDYWSGWSDTSEFAVESGYESMSSELDDGDNRDGSDGDEESDGEVKESIYDDNLQLADSGDIPPPDIGTEYLSFALVTPPPPPRGAQMRATRSFIKAGLLCLLGYLRVDVQQPVVLAPQQSTPHNSAASPNPKMTIKVEKTRSVLR</sequence>
<gene>
    <name evidence="2" type="ORF">Q5P01_017997</name>
</gene>
<feature type="region of interest" description="Disordered" evidence="1">
    <location>
        <begin position="46"/>
        <end position="135"/>
    </location>
</feature>
<keyword evidence="3" id="KW-1185">Reference proteome</keyword>
<protein>
    <submittedName>
        <fullName evidence="2">Uncharacterized protein</fullName>
    </submittedName>
</protein>
<comment type="caution">
    <text evidence="2">The sequence shown here is derived from an EMBL/GenBank/DDBJ whole genome shotgun (WGS) entry which is preliminary data.</text>
</comment>
<organism evidence="2 3">
    <name type="scientific">Channa striata</name>
    <name type="common">Snakehead murrel</name>
    <name type="synonym">Ophicephalus striatus</name>
    <dbReference type="NCBI Taxonomy" id="64152"/>
    <lineage>
        <taxon>Eukaryota</taxon>
        <taxon>Metazoa</taxon>
        <taxon>Chordata</taxon>
        <taxon>Craniata</taxon>
        <taxon>Vertebrata</taxon>
        <taxon>Euteleostomi</taxon>
        <taxon>Actinopterygii</taxon>
        <taxon>Neopterygii</taxon>
        <taxon>Teleostei</taxon>
        <taxon>Neoteleostei</taxon>
        <taxon>Acanthomorphata</taxon>
        <taxon>Anabantaria</taxon>
        <taxon>Anabantiformes</taxon>
        <taxon>Channoidei</taxon>
        <taxon>Channidae</taxon>
        <taxon>Channa</taxon>
    </lineage>
</organism>
<evidence type="ECO:0000313" key="2">
    <source>
        <dbReference type="EMBL" id="KAK2830066.1"/>
    </source>
</evidence>
<feature type="compositionally biased region" description="Acidic residues" evidence="1">
    <location>
        <begin position="58"/>
        <end position="73"/>
    </location>
</feature>
<evidence type="ECO:0000256" key="1">
    <source>
        <dbReference type="SAM" id="MobiDB-lite"/>
    </source>
</evidence>
<accession>A0AA88M4F1</accession>
<proteinExistence type="predicted"/>
<dbReference type="Proteomes" id="UP001187415">
    <property type="component" value="Unassembled WGS sequence"/>
</dbReference>
<evidence type="ECO:0000313" key="3">
    <source>
        <dbReference type="Proteomes" id="UP001187415"/>
    </source>
</evidence>
<dbReference type="EMBL" id="JAUPFM010000014">
    <property type="protein sequence ID" value="KAK2830066.1"/>
    <property type="molecule type" value="Genomic_DNA"/>
</dbReference>
<name>A0AA88M4F1_CHASR</name>